<gene>
    <name evidence="2" type="ORF">GPM918_LOCUS45295</name>
    <name evidence="3" type="ORF">SRO942_LOCUS47666</name>
</gene>
<feature type="compositionally biased region" description="Low complexity" evidence="1">
    <location>
        <begin position="7"/>
        <end position="17"/>
    </location>
</feature>
<keyword evidence="4" id="KW-1185">Reference proteome</keyword>
<feature type="non-terminal residue" evidence="2">
    <location>
        <position position="1"/>
    </location>
</feature>
<dbReference type="EMBL" id="CAJOBC010119721">
    <property type="protein sequence ID" value="CAF4568457.1"/>
    <property type="molecule type" value="Genomic_DNA"/>
</dbReference>
<evidence type="ECO:0000313" key="4">
    <source>
        <dbReference type="Proteomes" id="UP000663829"/>
    </source>
</evidence>
<feature type="compositionally biased region" description="Low complexity" evidence="1">
    <location>
        <begin position="41"/>
        <end position="50"/>
    </location>
</feature>
<evidence type="ECO:0000313" key="2">
    <source>
        <dbReference type="EMBL" id="CAF1647161.1"/>
    </source>
</evidence>
<dbReference type="EMBL" id="CAJNOQ010049818">
    <property type="protein sequence ID" value="CAF1647161.1"/>
    <property type="molecule type" value="Genomic_DNA"/>
</dbReference>
<feature type="region of interest" description="Disordered" evidence="1">
    <location>
        <begin position="1"/>
        <end position="54"/>
    </location>
</feature>
<dbReference type="OrthoDB" id="10060792at2759"/>
<dbReference type="Gene3D" id="2.60.40.790">
    <property type="match status" value="1"/>
</dbReference>
<evidence type="ECO:0000313" key="3">
    <source>
        <dbReference type="EMBL" id="CAF4568457.1"/>
    </source>
</evidence>
<comment type="caution">
    <text evidence="2">The sequence shown here is derived from an EMBL/GenBank/DDBJ whole genome shotgun (WGS) entry which is preliminary data.</text>
</comment>
<accession>A0A816EFG6</accession>
<dbReference type="Proteomes" id="UP000681722">
    <property type="component" value="Unassembled WGS sequence"/>
</dbReference>
<dbReference type="AlphaFoldDB" id="A0A816EFG6"/>
<feature type="compositionally biased region" description="Polar residues" evidence="1">
    <location>
        <begin position="64"/>
        <end position="73"/>
    </location>
</feature>
<dbReference type="CDD" id="cd00298">
    <property type="entry name" value="ACD_sHsps_p23-like"/>
    <property type="match status" value="1"/>
</dbReference>
<protein>
    <submittedName>
        <fullName evidence="2">Uncharacterized protein</fullName>
    </submittedName>
</protein>
<proteinExistence type="predicted"/>
<organism evidence="2 4">
    <name type="scientific">Didymodactylos carnosus</name>
    <dbReference type="NCBI Taxonomy" id="1234261"/>
    <lineage>
        <taxon>Eukaryota</taxon>
        <taxon>Metazoa</taxon>
        <taxon>Spiralia</taxon>
        <taxon>Gnathifera</taxon>
        <taxon>Rotifera</taxon>
        <taxon>Eurotatoria</taxon>
        <taxon>Bdelloidea</taxon>
        <taxon>Philodinida</taxon>
        <taxon>Philodinidae</taxon>
        <taxon>Didymodactylos</taxon>
    </lineage>
</organism>
<reference evidence="2" key="1">
    <citation type="submission" date="2021-02" db="EMBL/GenBank/DDBJ databases">
        <authorList>
            <person name="Nowell W R."/>
        </authorList>
    </citation>
    <scope>NUCLEOTIDE SEQUENCE</scope>
</reference>
<dbReference type="Proteomes" id="UP000663829">
    <property type="component" value="Unassembled WGS sequence"/>
</dbReference>
<evidence type="ECO:0000256" key="1">
    <source>
        <dbReference type="SAM" id="MobiDB-lite"/>
    </source>
</evidence>
<sequence length="131" mass="14298">TGGNTQTSYSSTWSSSYRQEGGTGLGNSSFHRSSPLRDHITSTTSSISSTLDGGRNLLNNQAPITYSTITSRPDYTISDGGDGTKTVSYKFSLDGFTPKDIRIEINGTMLKITAIREERDNSRKFEQEISS</sequence>
<name>A0A816EFG6_9BILA</name>
<dbReference type="InterPro" id="IPR008978">
    <property type="entry name" value="HSP20-like_chaperone"/>
</dbReference>
<feature type="non-terminal residue" evidence="2">
    <location>
        <position position="131"/>
    </location>
</feature>
<feature type="region of interest" description="Disordered" evidence="1">
    <location>
        <begin position="64"/>
        <end position="83"/>
    </location>
</feature>